<gene>
    <name evidence="2" type="ORF">BSPP4475_13395</name>
</gene>
<dbReference type="AlphaFoldDB" id="A0AA48MBP3"/>
<keyword evidence="1" id="KW-0732">Signal</keyword>
<dbReference type="SUPFAM" id="SSF53649">
    <property type="entry name" value="Alkaline phosphatase-like"/>
    <property type="match status" value="1"/>
</dbReference>
<sequence>MVLRKTCVALLVTALMSLSIVSCGGPHADETPQPRTARLQATGDRPKVIVLLVDSLLSSSIDRLLAANKLPALRFLIENGVYKRDVISSFPTMSLTVDSSLLTGTYADGHGIPGLLWYHSAEKRIVNYGDGSRVVWQYGPRQLLTDSLYNLNQQHLSKRVETLHEELDQAGLTSASINGLIYRGNVPHELILPANLAKLVLNTQKISVRGPHLLGFGTLSSVTRQPLPEGPLQAFGFNDAYTAQSLVSLVGEGRLPDVTVAYFPDMDGRLHKNGPDDTSGVETLDRQLQIILNAFGDWRRALEHHVFVVIGDSGVAATAADRTAAVIELDKKLTAAGYRVLPLGRQADTQDDVAIAVNGRMCYVYALSPQATLSGLLNALGNEPRIDLIAWKEGEWVQVQRGGSGNRLRFRLGGTHRDPYGRTWDVEGDWAVLGLARDGVTGRIHSRAYPDGLSRLHGALHSHPGKYLVVTAVPGAEFHANGSPNHPGGGNHGGLHREDSLVPFIAAGKGRLPAPPARIVDVKAYLLSLIKANRGQIKTGR</sequence>
<accession>A0AA48MBP3</accession>
<dbReference type="GO" id="GO:0016787">
    <property type="term" value="F:hydrolase activity"/>
    <property type="evidence" value="ECO:0007669"/>
    <property type="project" value="UniProtKB-ARBA"/>
</dbReference>
<keyword evidence="3" id="KW-1185">Reference proteome</keyword>
<feature type="signal peptide" evidence="1">
    <location>
        <begin position="1"/>
        <end position="28"/>
    </location>
</feature>
<dbReference type="PANTHER" id="PTHR10151">
    <property type="entry name" value="ECTONUCLEOTIDE PYROPHOSPHATASE/PHOSPHODIESTERASE"/>
    <property type="match status" value="1"/>
</dbReference>
<dbReference type="InterPro" id="IPR002591">
    <property type="entry name" value="Phosphodiest/P_Trfase"/>
</dbReference>
<dbReference type="Pfam" id="PF01663">
    <property type="entry name" value="Phosphodiest"/>
    <property type="match status" value="1"/>
</dbReference>
<dbReference type="KEGG" id="bayd:BSPP4475_13395"/>
<name>A0AA48MBP3_9BACL</name>
<proteinExistence type="predicted"/>
<dbReference type="EMBL" id="OY569118">
    <property type="protein sequence ID" value="CAJ1003307.1"/>
    <property type="molecule type" value="Genomic_DNA"/>
</dbReference>
<dbReference type="Proteomes" id="UP001189619">
    <property type="component" value="Chromosome"/>
</dbReference>
<feature type="chain" id="PRO_5041383552" evidence="1">
    <location>
        <begin position="29"/>
        <end position="541"/>
    </location>
</feature>
<organism evidence="2 3">
    <name type="scientific">Brevibacillus aydinogluensis</name>
    <dbReference type="NCBI Taxonomy" id="927786"/>
    <lineage>
        <taxon>Bacteria</taxon>
        <taxon>Bacillati</taxon>
        <taxon>Bacillota</taxon>
        <taxon>Bacilli</taxon>
        <taxon>Bacillales</taxon>
        <taxon>Paenibacillaceae</taxon>
        <taxon>Brevibacillus</taxon>
    </lineage>
</organism>
<evidence type="ECO:0000313" key="3">
    <source>
        <dbReference type="Proteomes" id="UP001189619"/>
    </source>
</evidence>
<dbReference type="InterPro" id="IPR017850">
    <property type="entry name" value="Alkaline_phosphatase_core_sf"/>
</dbReference>
<evidence type="ECO:0000313" key="2">
    <source>
        <dbReference type="EMBL" id="CAJ1003307.1"/>
    </source>
</evidence>
<reference evidence="2" key="1">
    <citation type="submission" date="2023-07" db="EMBL/GenBank/DDBJ databases">
        <authorList>
            <person name="Ivanov I."/>
            <person name="Teneva D."/>
            <person name="Stoikov I."/>
        </authorList>
    </citation>
    <scope>NUCLEOTIDE SEQUENCE</scope>
    <source>
        <strain evidence="2">4475</strain>
    </source>
</reference>
<dbReference type="PROSITE" id="PS51257">
    <property type="entry name" value="PROKAR_LIPOPROTEIN"/>
    <property type="match status" value="1"/>
</dbReference>
<evidence type="ECO:0000256" key="1">
    <source>
        <dbReference type="SAM" id="SignalP"/>
    </source>
</evidence>
<protein>
    <submittedName>
        <fullName evidence="2">Phosphodiesterase</fullName>
    </submittedName>
</protein>
<dbReference type="Gene3D" id="3.40.720.10">
    <property type="entry name" value="Alkaline Phosphatase, subunit A"/>
    <property type="match status" value="1"/>
</dbReference>
<dbReference type="PANTHER" id="PTHR10151:SF120">
    <property type="entry name" value="BIS(5'-ADENOSYL)-TRIPHOSPHATASE"/>
    <property type="match status" value="1"/>
</dbReference>